<organism evidence="3 4">
    <name type="scientific">Lentzea sokolovensis</name>
    <dbReference type="NCBI Taxonomy" id="3095429"/>
    <lineage>
        <taxon>Bacteria</taxon>
        <taxon>Bacillati</taxon>
        <taxon>Actinomycetota</taxon>
        <taxon>Actinomycetes</taxon>
        <taxon>Pseudonocardiales</taxon>
        <taxon>Pseudonocardiaceae</taxon>
        <taxon>Lentzea</taxon>
    </lineage>
</organism>
<feature type="chain" id="PRO_5045883175" evidence="1">
    <location>
        <begin position="24"/>
        <end position="182"/>
    </location>
</feature>
<dbReference type="Proteomes" id="UP001285352">
    <property type="component" value="Unassembled WGS sequence"/>
</dbReference>
<dbReference type="InterPro" id="IPR005183">
    <property type="entry name" value="DUF305_CopM-like"/>
</dbReference>
<dbReference type="PANTHER" id="PTHR36933">
    <property type="entry name" value="SLL0788 PROTEIN"/>
    <property type="match status" value="1"/>
</dbReference>
<evidence type="ECO:0000259" key="2">
    <source>
        <dbReference type="Pfam" id="PF03713"/>
    </source>
</evidence>
<reference evidence="3 4" key="2">
    <citation type="submission" date="2023-11" db="EMBL/GenBank/DDBJ databases">
        <authorList>
            <person name="Lara A.C."/>
            <person name="Chronakova A."/>
        </authorList>
    </citation>
    <scope>NUCLEOTIDE SEQUENCE [LARGE SCALE GENOMIC DNA]</scope>
    <source>
        <strain evidence="3 4">BCCO 10_0061</strain>
    </source>
</reference>
<sequence>MATPLMRFLVLALAFVVSGCATTQPDAVLRGDPLDVMFLQMMLPHHQQGVEMVALAEDRAQNEELRMLAAAIEQTQATEAGTMRDWLTSWGEPLTAPPDSHSGHGGMRQSDPEEVARLSALRGPEFDKRLLNVMIAHQDDAVQMARWETGSGADREVKNLADRIDKSRTAQIGMMKKFLDRA</sequence>
<feature type="signal peptide" evidence="1">
    <location>
        <begin position="1"/>
        <end position="23"/>
    </location>
</feature>
<keyword evidence="1" id="KW-0732">Signal</keyword>
<dbReference type="PROSITE" id="PS51257">
    <property type="entry name" value="PROKAR_LIPOPROTEIN"/>
    <property type="match status" value="1"/>
</dbReference>
<dbReference type="Gene3D" id="1.20.1260.10">
    <property type="match status" value="1"/>
</dbReference>
<accession>A0ABU4URW4</accession>
<name>A0ABU4URW4_9PSEU</name>
<keyword evidence="4" id="KW-1185">Reference proteome</keyword>
<gene>
    <name evidence="3" type="ORF">SK854_09030</name>
</gene>
<dbReference type="Pfam" id="PF03713">
    <property type="entry name" value="DUF305"/>
    <property type="match status" value="1"/>
</dbReference>
<comment type="caution">
    <text evidence="3">The sequence shown here is derived from an EMBL/GenBank/DDBJ whole genome shotgun (WGS) entry which is preliminary data.</text>
</comment>
<protein>
    <submittedName>
        <fullName evidence="3">DUF305 domain-containing protein</fullName>
    </submittedName>
</protein>
<evidence type="ECO:0000313" key="3">
    <source>
        <dbReference type="EMBL" id="MDX8142253.1"/>
    </source>
</evidence>
<dbReference type="InterPro" id="IPR012347">
    <property type="entry name" value="Ferritin-like"/>
</dbReference>
<dbReference type="EMBL" id="JAXAVU010000004">
    <property type="protein sequence ID" value="MDX8142253.1"/>
    <property type="molecule type" value="Genomic_DNA"/>
</dbReference>
<dbReference type="RefSeq" id="WP_319974549.1">
    <property type="nucleotide sequence ID" value="NZ_JAXAVU010000004.1"/>
</dbReference>
<reference evidence="3 4" key="1">
    <citation type="submission" date="2023-11" db="EMBL/GenBank/DDBJ databases">
        <title>Lentzea sokolovensis, sp. nov., Lentzea kristufkii, sp. nov., and Lentzea miocenensis, sp. nov., rare actinobacteria from Sokolov Coal Basin, Miocene lacustrine sediment, Czech Republic.</title>
        <authorList>
            <person name="Lara A."/>
            <person name="Kotroba L."/>
            <person name="Nouioui I."/>
            <person name="Neumann-Schaal M."/>
            <person name="Mast Y."/>
            <person name="Chronakova A."/>
        </authorList>
    </citation>
    <scope>NUCLEOTIDE SEQUENCE [LARGE SCALE GENOMIC DNA]</scope>
    <source>
        <strain evidence="3 4">BCCO 10_0061</strain>
    </source>
</reference>
<proteinExistence type="predicted"/>
<evidence type="ECO:0000313" key="4">
    <source>
        <dbReference type="Proteomes" id="UP001285352"/>
    </source>
</evidence>
<dbReference type="PANTHER" id="PTHR36933:SF1">
    <property type="entry name" value="SLL0788 PROTEIN"/>
    <property type="match status" value="1"/>
</dbReference>
<feature type="domain" description="DUF305" evidence="2">
    <location>
        <begin position="35"/>
        <end position="179"/>
    </location>
</feature>
<evidence type="ECO:0000256" key="1">
    <source>
        <dbReference type="SAM" id="SignalP"/>
    </source>
</evidence>